<evidence type="ECO:0000313" key="1">
    <source>
        <dbReference type="EMBL" id="KAK4322967.1"/>
    </source>
</evidence>
<accession>A0AAE1UGL7</accession>
<proteinExistence type="predicted"/>
<evidence type="ECO:0000313" key="2">
    <source>
        <dbReference type="Proteomes" id="UP001292094"/>
    </source>
</evidence>
<dbReference type="EMBL" id="JAWZYT010000484">
    <property type="protein sequence ID" value="KAK4322967.1"/>
    <property type="molecule type" value="Genomic_DNA"/>
</dbReference>
<sequence>MFWPVSSEKQPQNHEAAECIATDLKNVLKRKADEQVDSTSNCEFYREVTRHNQHGAAISFPSVERSMLRVKRRIQPRQPHTTEECTNILESPETEAVNENLRAVVREQESGHLAINFYAQALVSL</sequence>
<comment type="caution">
    <text evidence="1">The sequence shown here is derived from an EMBL/GenBank/DDBJ whole genome shotgun (WGS) entry which is preliminary data.</text>
</comment>
<protein>
    <submittedName>
        <fullName evidence="1">Uncharacterized protein</fullName>
    </submittedName>
</protein>
<dbReference type="Proteomes" id="UP001292094">
    <property type="component" value="Unassembled WGS sequence"/>
</dbReference>
<dbReference type="AlphaFoldDB" id="A0AAE1UGL7"/>
<organism evidence="1 2">
    <name type="scientific">Petrolisthes manimaculis</name>
    <dbReference type="NCBI Taxonomy" id="1843537"/>
    <lineage>
        <taxon>Eukaryota</taxon>
        <taxon>Metazoa</taxon>
        <taxon>Ecdysozoa</taxon>
        <taxon>Arthropoda</taxon>
        <taxon>Crustacea</taxon>
        <taxon>Multicrustacea</taxon>
        <taxon>Malacostraca</taxon>
        <taxon>Eumalacostraca</taxon>
        <taxon>Eucarida</taxon>
        <taxon>Decapoda</taxon>
        <taxon>Pleocyemata</taxon>
        <taxon>Anomura</taxon>
        <taxon>Galatheoidea</taxon>
        <taxon>Porcellanidae</taxon>
        <taxon>Petrolisthes</taxon>
    </lineage>
</organism>
<keyword evidence="2" id="KW-1185">Reference proteome</keyword>
<name>A0AAE1UGL7_9EUCA</name>
<gene>
    <name evidence="1" type="ORF">Pmani_006318</name>
</gene>
<reference evidence="1" key="1">
    <citation type="submission" date="2023-11" db="EMBL/GenBank/DDBJ databases">
        <title>Genome assemblies of two species of porcelain crab, Petrolisthes cinctipes and Petrolisthes manimaculis (Anomura: Porcellanidae).</title>
        <authorList>
            <person name="Angst P."/>
        </authorList>
    </citation>
    <scope>NUCLEOTIDE SEQUENCE</scope>
    <source>
        <strain evidence="1">PB745_02</strain>
        <tissue evidence="1">Gill</tissue>
    </source>
</reference>